<dbReference type="EMBL" id="JAPDPI010000013">
    <property type="protein sequence ID" value="MCW3805587.1"/>
    <property type="molecule type" value="Genomic_DNA"/>
</dbReference>
<evidence type="ECO:0000313" key="3">
    <source>
        <dbReference type="Proteomes" id="UP001207408"/>
    </source>
</evidence>
<dbReference type="PANTHER" id="PTHR35867">
    <property type="entry name" value="PROTEIN RSEC"/>
    <property type="match status" value="1"/>
</dbReference>
<keyword evidence="1" id="KW-0812">Transmembrane</keyword>
<evidence type="ECO:0000256" key="1">
    <source>
        <dbReference type="SAM" id="Phobius"/>
    </source>
</evidence>
<organism evidence="2 3">
    <name type="scientific">Plebeiibacterium marinum</name>
    <dbReference type="NCBI Taxonomy" id="2992111"/>
    <lineage>
        <taxon>Bacteria</taxon>
        <taxon>Pseudomonadati</taxon>
        <taxon>Bacteroidota</taxon>
        <taxon>Bacteroidia</taxon>
        <taxon>Marinilabiliales</taxon>
        <taxon>Marinilabiliaceae</taxon>
        <taxon>Plebeiibacterium</taxon>
    </lineage>
</organism>
<dbReference type="RefSeq" id="WP_301198957.1">
    <property type="nucleotide sequence ID" value="NZ_JAPDPI010000013.1"/>
</dbReference>
<reference evidence="2" key="1">
    <citation type="submission" date="2022-10" db="EMBL/GenBank/DDBJ databases">
        <authorList>
            <person name="Yu W.X."/>
        </authorList>
    </citation>
    <scope>NUCLEOTIDE SEQUENCE</scope>
    <source>
        <strain evidence="2">D04</strain>
    </source>
</reference>
<proteinExistence type="predicted"/>
<gene>
    <name evidence="2" type="ORF">OM074_08095</name>
</gene>
<dbReference type="AlphaFoldDB" id="A0AAE3MDH9"/>
<accession>A0AAE3MDH9</accession>
<evidence type="ECO:0000313" key="2">
    <source>
        <dbReference type="EMBL" id="MCW3805587.1"/>
    </source>
</evidence>
<dbReference type="InterPro" id="IPR007359">
    <property type="entry name" value="SigmaE_reg_RseC_MucC"/>
</dbReference>
<keyword evidence="1" id="KW-0472">Membrane</keyword>
<feature type="transmembrane region" description="Helical" evidence="1">
    <location>
        <begin position="80"/>
        <end position="100"/>
    </location>
</feature>
<dbReference type="PANTHER" id="PTHR35867:SF1">
    <property type="entry name" value="PROTEIN RSEC"/>
    <property type="match status" value="1"/>
</dbReference>
<dbReference type="Proteomes" id="UP001207408">
    <property type="component" value="Unassembled WGS sequence"/>
</dbReference>
<dbReference type="Pfam" id="PF04246">
    <property type="entry name" value="RseC_MucC"/>
    <property type="match status" value="1"/>
</dbReference>
<sequence length="139" mass="15381">MSEVRLVEHTGYIEEVCPNQIKVRIISESACASCHAKGACTAADMKEKIIDAYSKDPSKYQAGQKVIIQGEKSLGLKASLLAYIFPFILVFIALFITYELTQNEGIAGISSLAVLVPYFIVIKMVSPRLKKSFSFKIKE</sequence>
<protein>
    <submittedName>
        <fullName evidence="2">SoxR reducing system RseC family protein</fullName>
    </submittedName>
</protein>
<keyword evidence="3" id="KW-1185">Reference proteome</keyword>
<name>A0AAE3MDH9_9BACT</name>
<keyword evidence="1" id="KW-1133">Transmembrane helix</keyword>
<comment type="caution">
    <text evidence="2">The sequence shown here is derived from an EMBL/GenBank/DDBJ whole genome shotgun (WGS) entry which is preliminary data.</text>
</comment>
<feature type="transmembrane region" description="Helical" evidence="1">
    <location>
        <begin position="106"/>
        <end position="126"/>
    </location>
</feature>